<proteinExistence type="predicted"/>
<dbReference type="Proteomes" id="UP001054945">
    <property type="component" value="Unassembled WGS sequence"/>
</dbReference>
<keyword evidence="2" id="KW-1185">Reference proteome</keyword>
<dbReference type="EMBL" id="BPLR01017460">
    <property type="protein sequence ID" value="GIY91807.1"/>
    <property type="molecule type" value="Genomic_DNA"/>
</dbReference>
<comment type="caution">
    <text evidence="1">The sequence shown here is derived from an EMBL/GenBank/DDBJ whole genome shotgun (WGS) entry which is preliminary data.</text>
</comment>
<reference evidence="1 2" key="1">
    <citation type="submission" date="2021-06" db="EMBL/GenBank/DDBJ databases">
        <title>Caerostris extrusa draft genome.</title>
        <authorList>
            <person name="Kono N."/>
            <person name="Arakawa K."/>
        </authorList>
    </citation>
    <scope>NUCLEOTIDE SEQUENCE [LARGE SCALE GENOMIC DNA]</scope>
</reference>
<organism evidence="1 2">
    <name type="scientific">Caerostris extrusa</name>
    <name type="common">Bark spider</name>
    <name type="synonym">Caerostris bankana</name>
    <dbReference type="NCBI Taxonomy" id="172846"/>
    <lineage>
        <taxon>Eukaryota</taxon>
        <taxon>Metazoa</taxon>
        <taxon>Ecdysozoa</taxon>
        <taxon>Arthropoda</taxon>
        <taxon>Chelicerata</taxon>
        <taxon>Arachnida</taxon>
        <taxon>Araneae</taxon>
        <taxon>Araneomorphae</taxon>
        <taxon>Entelegynae</taxon>
        <taxon>Araneoidea</taxon>
        <taxon>Araneidae</taxon>
        <taxon>Caerostris</taxon>
    </lineage>
</organism>
<name>A0AAV4X9I4_CAEEX</name>
<gene>
    <name evidence="1" type="ORF">CEXT_796911</name>
</gene>
<dbReference type="AlphaFoldDB" id="A0AAV4X9I4"/>
<protein>
    <submittedName>
        <fullName evidence="1">Uncharacterized protein</fullName>
    </submittedName>
</protein>
<evidence type="ECO:0000313" key="2">
    <source>
        <dbReference type="Proteomes" id="UP001054945"/>
    </source>
</evidence>
<accession>A0AAV4X9I4</accession>
<sequence length="81" mass="9420">MCVCVLFLTPLELESHTKDPVAKENPNHHLAQLTTDSKRRLERFSAFTQKRHAWTLSGLPIGSRRDSPRRIHFNFVEGMDF</sequence>
<evidence type="ECO:0000313" key="1">
    <source>
        <dbReference type="EMBL" id="GIY91807.1"/>
    </source>
</evidence>